<reference evidence="1 2" key="1">
    <citation type="submission" date="2013-11" db="EMBL/GenBank/DDBJ databases">
        <title>The Genome Sequence of Phytophthora parasitica P1976.</title>
        <authorList>
            <consortium name="The Broad Institute Genomics Platform"/>
            <person name="Russ C."/>
            <person name="Tyler B."/>
            <person name="Panabieres F."/>
            <person name="Shan W."/>
            <person name="Tripathy S."/>
            <person name="Grunwald N."/>
            <person name="Machado M."/>
            <person name="Johnson C.S."/>
            <person name="Walker B."/>
            <person name="Young S."/>
            <person name="Zeng Q."/>
            <person name="Gargeya S."/>
            <person name="Fitzgerald M."/>
            <person name="Haas B."/>
            <person name="Abouelleil A."/>
            <person name="Allen A.W."/>
            <person name="Alvarado L."/>
            <person name="Arachchi H.M."/>
            <person name="Berlin A.M."/>
            <person name="Chapman S.B."/>
            <person name="Gainer-Dewar J."/>
            <person name="Goldberg J."/>
            <person name="Griggs A."/>
            <person name="Gujja S."/>
            <person name="Hansen M."/>
            <person name="Howarth C."/>
            <person name="Imamovic A."/>
            <person name="Ireland A."/>
            <person name="Larimer J."/>
            <person name="McCowan C."/>
            <person name="Murphy C."/>
            <person name="Pearson M."/>
            <person name="Poon T.W."/>
            <person name="Priest M."/>
            <person name="Roberts A."/>
            <person name="Saif S."/>
            <person name="Shea T."/>
            <person name="Sisk P."/>
            <person name="Sykes S."/>
            <person name="Wortman J."/>
            <person name="Nusbaum C."/>
            <person name="Birren B."/>
        </authorList>
    </citation>
    <scope>NUCLEOTIDE SEQUENCE [LARGE SCALE GENOMIC DNA]</scope>
    <source>
        <strain evidence="1 2">P1976</strain>
    </source>
</reference>
<dbReference type="EMBL" id="ANJA01002082">
    <property type="protein sequence ID" value="ETO72150.1"/>
    <property type="molecule type" value="Genomic_DNA"/>
</dbReference>
<dbReference type="OrthoDB" id="79603at2759"/>
<proteinExistence type="predicted"/>
<dbReference type="SUPFAM" id="SSF48371">
    <property type="entry name" value="ARM repeat"/>
    <property type="match status" value="1"/>
</dbReference>
<evidence type="ECO:0000313" key="1">
    <source>
        <dbReference type="EMBL" id="ETO72150.1"/>
    </source>
</evidence>
<dbReference type="Proteomes" id="UP000028582">
    <property type="component" value="Unassembled WGS sequence"/>
</dbReference>
<dbReference type="PANTHER" id="PTHR37743:SF1">
    <property type="entry name" value="ARM REPEAT SUPERFAMILY PROTEIN"/>
    <property type="match status" value="1"/>
</dbReference>
<organism evidence="1 2">
    <name type="scientific">Phytophthora nicotianae P1976</name>
    <dbReference type="NCBI Taxonomy" id="1317066"/>
    <lineage>
        <taxon>Eukaryota</taxon>
        <taxon>Sar</taxon>
        <taxon>Stramenopiles</taxon>
        <taxon>Oomycota</taxon>
        <taxon>Peronosporomycetes</taxon>
        <taxon>Peronosporales</taxon>
        <taxon>Peronosporaceae</taxon>
        <taxon>Phytophthora</taxon>
    </lineage>
</organism>
<name>A0A080ZZT9_PHYNI</name>
<protein>
    <submittedName>
        <fullName evidence="1">Uncharacterized protein</fullName>
    </submittedName>
</protein>
<accession>A0A080ZZT9</accession>
<dbReference type="InterPro" id="IPR016024">
    <property type="entry name" value="ARM-type_fold"/>
</dbReference>
<evidence type="ECO:0000313" key="2">
    <source>
        <dbReference type="Proteomes" id="UP000028582"/>
    </source>
</evidence>
<comment type="caution">
    <text evidence="1">The sequence shown here is derived from an EMBL/GenBank/DDBJ whole genome shotgun (WGS) entry which is preliminary data.</text>
</comment>
<gene>
    <name evidence="1" type="ORF">F444_11613</name>
</gene>
<dbReference type="PANTHER" id="PTHR37743">
    <property type="entry name" value="ARM REPEAT SUPERFAMILY PROTEIN"/>
    <property type="match status" value="1"/>
</dbReference>
<sequence>MARTSDGNSAGRLLRVLGDCELFHMEAAMVSVKPRTSSESLLKPSGGDNVDVLKRTPEGRVVSLSDHKRIARLQAALTTVRNAYDIQDNGEGSGKKNSSRNLVHMVAGAAMMQSMRDCTASRTNCCIWGSQAEIMHILLEWIMNLERESGGKTVSTCDYARQLLLEWMQPITEKQKQLVACLTLFELLQRHRSKLQTFEAREENVCLLGDQVEVYMDAIRDIVERGTTRVDLHRVKPSKLALIALETLILLSGDVAAQYLISNEVAQTRLVDDKLMHKVVETMRFCLMTLRQWHLHSTRRQLLGYAIQHLLAYVTACDVVLPSKNRNGDGNTGVDNQTVLDVLCWHWETTAPVLCTRSVAFSRVQKHQPSKVLARVLERWATDTYATRDKPGIVNPEVVNAQLRYVCLLMDSIGGVKGCSKAFGDFSAEMKANFVFFFVHGLTTAVKNGNYTTVLLVLEVLRTLLLPSDSLSLLDSRDEEQGLLSQLLRSHGRSTVTRVVSDIGSEAQTELELFVADFIISRGLLITELVCRVDGTHTANVMNAISLVRTFLYQLDNATNQSPLYRHWRKQLTPGVLCLITHENYSVQRLAISCLPSLDALSCVAGLTTTAMHKAGSQVISLALGYLFSTATRKSLEVMVSWYIDACQFGSIQSHFISSKMLTAPRDWSDYVAQLGASAKENAAIDERKELQERLFSLCFSPTGWSNYLRATNTRSEVLCILLRKNFGSPRDPVLLRMLREFTACGWVNHEEFEVMARQICSFMMNVPRLTEESLNDNSPSAAKNIEGLLFSGLAPLLVLRMIPREVFRSVQMKTLSCGREDLDHLNEYIDHQLQVDDSDLNTKFEVKACATGEVLFHILARSVVDPLEFKEVKMLATESLSKFPPPLVMPFVLAHVVAFLREATPHGEQDCSCIVEDDSVPDSCGLVTAKLMVYYLNRVFSEDEHAYKDCDISSKAIAVLVQILALPADDSLVADLQRGCIDCISLILSRLAANDSGQETKKMPSAASLMNLLIAWIFGIQNGDNGENSKTRDTDGIDSRVQRLLDSMWSEARYDQLPLQVRICCCNVLLSTISRSENSVLASWKSQGFISRIALATERCVEENVVAGGLQIIFSFLYKTSDLFSLEGNDDLQLVRICFEAIASRLEVTRSESVAMNGLKVVGVLIGKFPGFIGTLSSEDLQQLIDRCLIKVRDRRVSPAVTELAKSLLRAMTPP</sequence>
<dbReference type="AlphaFoldDB" id="A0A080ZZT9"/>